<dbReference type="PANTHER" id="PTHR42713">
    <property type="entry name" value="HISTIDINE KINASE-RELATED"/>
    <property type="match status" value="1"/>
</dbReference>
<dbReference type="InterPro" id="IPR011006">
    <property type="entry name" value="CheY-like_superfamily"/>
</dbReference>
<dbReference type="PROSITE" id="PS50110">
    <property type="entry name" value="RESPONSE_REGULATORY"/>
    <property type="match status" value="1"/>
</dbReference>
<feature type="domain" description="HTH araC/xylS-type" evidence="12">
    <location>
        <begin position="753"/>
        <end position="851"/>
    </location>
</feature>
<evidence type="ECO:0000259" key="12">
    <source>
        <dbReference type="PROSITE" id="PS01124"/>
    </source>
</evidence>
<keyword evidence="11" id="KW-0472">Membrane</keyword>
<dbReference type="KEGG" id="anr:Ana3638_03415"/>
<keyword evidence="5" id="KW-0808">Transferase</keyword>
<keyword evidence="11" id="KW-1133">Transmembrane helix</keyword>
<dbReference type="PANTHER" id="PTHR42713:SF2">
    <property type="entry name" value="TWO-COMPONENT SENSOR KINASE YESM"/>
    <property type="match status" value="1"/>
</dbReference>
<dbReference type="CDD" id="cd17536">
    <property type="entry name" value="REC_YesN-like"/>
    <property type="match status" value="1"/>
</dbReference>
<dbReference type="RefSeq" id="WP_161836783.1">
    <property type="nucleotide sequence ID" value="NZ_CP048000.1"/>
</dbReference>
<evidence type="ECO:0000256" key="8">
    <source>
        <dbReference type="ARBA" id="ARBA00024867"/>
    </source>
</evidence>
<name>A0A6P1TI19_9FIRM</name>
<feature type="transmembrane region" description="Helical" evidence="11">
    <location>
        <begin position="20"/>
        <end position="43"/>
    </location>
</feature>
<accession>A0A6P1TI19</accession>
<dbReference type="GO" id="GO:0003700">
    <property type="term" value="F:DNA-binding transcription factor activity"/>
    <property type="evidence" value="ECO:0007669"/>
    <property type="project" value="InterPro"/>
</dbReference>
<keyword evidence="6" id="KW-0805">Transcription regulation</keyword>
<evidence type="ECO:0000256" key="6">
    <source>
        <dbReference type="ARBA" id="ARBA00023015"/>
    </source>
</evidence>
<dbReference type="Pfam" id="PF12833">
    <property type="entry name" value="HTH_18"/>
    <property type="match status" value="1"/>
</dbReference>
<dbReference type="PROSITE" id="PS50885">
    <property type="entry name" value="HAMP"/>
    <property type="match status" value="1"/>
</dbReference>
<evidence type="ECO:0000313" key="16">
    <source>
        <dbReference type="Proteomes" id="UP000464314"/>
    </source>
</evidence>
<feature type="domain" description="Response regulatory" evidence="13">
    <location>
        <begin position="610"/>
        <end position="727"/>
    </location>
</feature>
<feature type="transmembrane region" description="Helical" evidence="11">
    <location>
        <begin position="302"/>
        <end position="328"/>
    </location>
</feature>
<evidence type="ECO:0000259" key="14">
    <source>
        <dbReference type="PROSITE" id="PS50885"/>
    </source>
</evidence>
<dbReference type="SUPFAM" id="SSF46689">
    <property type="entry name" value="Homeodomain-like"/>
    <property type="match status" value="2"/>
</dbReference>
<feature type="coiled-coil region" evidence="10">
    <location>
        <begin position="359"/>
        <end position="386"/>
    </location>
</feature>
<evidence type="ECO:0000256" key="4">
    <source>
        <dbReference type="ARBA" id="ARBA00022553"/>
    </source>
</evidence>
<dbReference type="GO" id="GO:0005737">
    <property type="term" value="C:cytoplasm"/>
    <property type="evidence" value="ECO:0007669"/>
    <property type="project" value="UniProtKB-SubCell"/>
</dbReference>
<evidence type="ECO:0000256" key="11">
    <source>
        <dbReference type="SAM" id="Phobius"/>
    </source>
</evidence>
<dbReference type="SMART" id="SM00304">
    <property type="entry name" value="HAMP"/>
    <property type="match status" value="1"/>
</dbReference>
<dbReference type="InterPro" id="IPR001789">
    <property type="entry name" value="Sig_transdc_resp-reg_receiver"/>
</dbReference>
<dbReference type="InterPro" id="IPR051552">
    <property type="entry name" value="HptR"/>
</dbReference>
<dbReference type="SMART" id="SM00448">
    <property type="entry name" value="REC"/>
    <property type="match status" value="1"/>
</dbReference>
<evidence type="ECO:0000313" key="15">
    <source>
        <dbReference type="EMBL" id="QHQ59947.1"/>
    </source>
</evidence>
<dbReference type="PROSITE" id="PS01124">
    <property type="entry name" value="HTH_ARAC_FAMILY_2"/>
    <property type="match status" value="1"/>
</dbReference>
<dbReference type="GO" id="GO:0000155">
    <property type="term" value="F:phosphorelay sensor kinase activity"/>
    <property type="evidence" value="ECO:0007669"/>
    <property type="project" value="InterPro"/>
</dbReference>
<protein>
    <recommendedName>
        <fullName evidence="3">Stage 0 sporulation protein A homolog</fullName>
    </recommendedName>
</protein>
<feature type="modified residue" description="4-aspartylphosphate" evidence="9">
    <location>
        <position position="662"/>
    </location>
</feature>
<dbReference type="SUPFAM" id="SSF158472">
    <property type="entry name" value="HAMP domain-like"/>
    <property type="match status" value="1"/>
</dbReference>
<dbReference type="InterPro" id="IPR018060">
    <property type="entry name" value="HTH_AraC"/>
</dbReference>
<organism evidence="15 16">
    <name type="scientific">Anaerocolumna sedimenticola</name>
    <dbReference type="NCBI Taxonomy" id="2696063"/>
    <lineage>
        <taxon>Bacteria</taxon>
        <taxon>Bacillati</taxon>
        <taxon>Bacillota</taxon>
        <taxon>Clostridia</taxon>
        <taxon>Lachnospirales</taxon>
        <taxon>Lachnospiraceae</taxon>
        <taxon>Anaerocolumna</taxon>
    </lineage>
</organism>
<dbReference type="EMBL" id="CP048000">
    <property type="protein sequence ID" value="QHQ59947.1"/>
    <property type="molecule type" value="Genomic_DNA"/>
</dbReference>
<dbReference type="Pfam" id="PF06580">
    <property type="entry name" value="His_kinase"/>
    <property type="match status" value="1"/>
</dbReference>
<keyword evidence="10" id="KW-0175">Coiled coil</keyword>
<dbReference type="CDD" id="cd06225">
    <property type="entry name" value="HAMP"/>
    <property type="match status" value="1"/>
</dbReference>
<dbReference type="Gene3D" id="3.30.565.10">
    <property type="entry name" value="Histidine kinase-like ATPase, C-terminal domain"/>
    <property type="match status" value="1"/>
</dbReference>
<evidence type="ECO:0000256" key="7">
    <source>
        <dbReference type="ARBA" id="ARBA00023163"/>
    </source>
</evidence>
<dbReference type="Pfam" id="PF00072">
    <property type="entry name" value="Response_reg"/>
    <property type="match status" value="1"/>
</dbReference>
<dbReference type="InterPro" id="IPR010559">
    <property type="entry name" value="Sig_transdc_His_kin_internal"/>
</dbReference>
<evidence type="ECO:0000259" key="13">
    <source>
        <dbReference type="PROSITE" id="PS50110"/>
    </source>
</evidence>
<keyword evidence="7" id="KW-0804">Transcription</keyword>
<dbReference type="Gene3D" id="6.10.340.10">
    <property type="match status" value="1"/>
</dbReference>
<keyword evidence="16" id="KW-1185">Reference proteome</keyword>
<evidence type="ECO:0000256" key="5">
    <source>
        <dbReference type="ARBA" id="ARBA00022679"/>
    </source>
</evidence>
<dbReference type="Gene3D" id="3.40.50.2300">
    <property type="match status" value="1"/>
</dbReference>
<dbReference type="AlphaFoldDB" id="A0A6P1TI19"/>
<reference evidence="15 16" key="1">
    <citation type="submission" date="2020-01" db="EMBL/GenBank/DDBJ databases">
        <title>Genome analysis of Anaerocolumna sp. CBA3638.</title>
        <authorList>
            <person name="Kim J."/>
            <person name="Roh S.W."/>
        </authorList>
    </citation>
    <scope>NUCLEOTIDE SEQUENCE [LARGE SCALE GENOMIC DNA]</scope>
    <source>
        <strain evidence="15 16">CBA3638</strain>
    </source>
</reference>
<evidence type="ECO:0000256" key="2">
    <source>
        <dbReference type="ARBA" id="ARBA00004496"/>
    </source>
</evidence>
<evidence type="ECO:0000256" key="3">
    <source>
        <dbReference type="ARBA" id="ARBA00018672"/>
    </source>
</evidence>
<dbReference type="Pfam" id="PF00672">
    <property type="entry name" value="HAMP"/>
    <property type="match status" value="1"/>
</dbReference>
<comment type="function">
    <text evidence="8">May play the central regulatory role in sporulation. It may be an element of the effector pathway responsible for the activation of sporulation genes in response to nutritional stress. Spo0A may act in concert with spo0H (a sigma factor) to control the expression of some genes that are critical to the sporulation process.</text>
</comment>
<comment type="subcellular location">
    <subcellularLocation>
        <location evidence="2">Cytoplasm</location>
    </subcellularLocation>
    <subcellularLocation>
        <location evidence="1">Membrane</location>
    </subcellularLocation>
</comment>
<keyword evidence="4 9" id="KW-0597">Phosphoprotein</keyword>
<evidence type="ECO:0000256" key="9">
    <source>
        <dbReference type="PROSITE-ProRule" id="PRU00169"/>
    </source>
</evidence>
<dbReference type="GO" id="GO:0043565">
    <property type="term" value="F:sequence-specific DNA binding"/>
    <property type="evidence" value="ECO:0007669"/>
    <property type="project" value="InterPro"/>
</dbReference>
<dbReference type="InterPro" id="IPR009057">
    <property type="entry name" value="Homeodomain-like_sf"/>
</dbReference>
<dbReference type="SUPFAM" id="SSF55874">
    <property type="entry name" value="ATPase domain of HSP90 chaperone/DNA topoisomerase II/histidine kinase"/>
    <property type="match status" value="1"/>
</dbReference>
<dbReference type="SMART" id="SM00342">
    <property type="entry name" value="HTH_ARAC"/>
    <property type="match status" value="1"/>
</dbReference>
<proteinExistence type="predicted"/>
<dbReference type="InterPro" id="IPR003660">
    <property type="entry name" value="HAMP_dom"/>
</dbReference>
<sequence length="853" mass="99371">MSILKNSLYRKLKTYYLSHIWCSFVLVFLVLVTFTFIVIQGYLKQEYKKYLKDKTYSTEIVVLSSINQNLNLIIKEFIQIAAEVSNDNYLYEEVKAYELQDSNSTRISRDLMNALSRYSQYSRWIENICIVSDKGMLFQYDRKNYTNYKFWNKDNMDILYQINNQLFELLKQDTLPKYKADSYYLTHPGDKSLYVFHIAVPLKGDKSFDNVTHSVVLSFNSKVLGEFLDTVHQNSEDLAMGYVTDECGIILYHKDTAYIGKKQEEYLTQENLQNISAKIEKVGWNINIAIDELKMKHQVDVIYLRGTVFYIIILFLMIAFFFLIKFLVLKPVNAINQSILKVKKGNLNHKIIIEGRNEIWKLAEEYNNMIDALQEMNQKVEKHHRDKVISMKKQQRAERAALESQINAHFICNTLGAINYEVIEAGNHKVSVLIKKLSNILRYTFDQKHQDVYFFQELAWIEQYLYLQKFRLEDVFDYEIDFSEAFEGWPCRKLMLEPFVENSILHGFLGKQKGGKIVIRGKAAGKRLKLTIEDNGQGMDEKTEEVIQSIIKNPLAADKNKVGIGISNVVTRMRMYYGRAMEIKLITHQGAEQNLYFTFPTDSQRRMNMRVMIVEDEQRARRGLHNLITSISEDYEVVSEAMDGRKGLELILSVKPDVVFTDIKMPYMDGIALIKAVRSMGVNSEFVIISAYEQFETARQAISLGVKGFLVKPVTYEEVKTVLERLNNRDYQKLKEAVADLEKQYPLAHPLILKALRIIEANYAAKISEEYFAECLGMTKEYFSYLFHKDIGITFTKFLKNYRIQVAISLLLNEGLPKEDIPYSVGFSDPKYFYKVFREITGMSVSEYLKKLS</sequence>
<gene>
    <name evidence="15" type="ORF">Ana3638_03415</name>
</gene>
<evidence type="ECO:0000256" key="10">
    <source>
        <dbReference type="SAM" id="Coils"/>
    </source>
</evidence>
<feature type="domain" description="HAMP" evidence="14">
    <location>
        <begin position="326"/>
        <end position="378"/>
    </location>
</feature>
<keyword evidence="11" id="KW-0812">Transmembrane</keyword>
<dbReference type="Gene3D" id="1.10.10.60">
    <property type="entry name" value="Homeodomain-like"/>
    <property type="match status" value="2"/>
</dbReference>
<dbReference type="Proteomes" id="UP000464314">
    <property type="component" value="Chromosome"/>
</dbReference>
<dbReference type="GO" id="GO:0016020">
    <property type="term" value="C:membrane"/>
    <property type="evidence" value="ECO:0007669"/>
    <property type="project" value="UniProtKB-SubCell"/>
</dbReference>
<dbReference type="SUPFAM" id="SSF52172">
    <property type="entry name" value="CheY-like"/>
    <property type="match status" value="1"/>
</dbReference>
<dbReference type="InterPro" id="IPR036890">
    <property type="entry name" value="HATPase_C_sf"/>
</dbReference>
<evidence type="ECO:0000256" key="1">
    <source>
        <dbReference type="ARBA" id="ARBA00004370"/>
    </source>
</evidence>